<evidence type="ECO:0000256" key="4">
    <source>
        <dbReference type="ARBA" id="ARBA00023136"/>
    </source>
</evidence>
<feature type="transmembrane region" description="Helical" evidence="5">
    <location>
        <begin position="68"/>
        <end position="89"/>
    </location>
</feature>
<dbReference type="InterPro" id="IPR050638">
    <property type="entry name" value="AA-Vitamin_Transporters"/>
</dbReference>
<protein>
    <recommendedName>
        <fullName evidence="6">EamA domain-containing protein</fullName>
    </recommendedName>
</protein>
<keyword evidence="8" id="KW-1185">Reference proteome</keyword>
<feature type="transmembrane region" description="Helical" evidence="5">
    <location>
        <begin position="95"/>
        <end position="114"/>
    </location>
</feature>
<gene>
    <name evidence="7" type="ORF">ISM_09611</name>
</gene>
<feature type="transmembrane region" description="Helical" evidence="5">
    <location>
        <begin position="7"/>
        <end position="29"/>
    </location>
</feature>
<accession>A3SQG0</accession>
<feature type="domain" description="EamA" evidence="6">
    <location>
        <begin position="155"/>
        <end position="288"/>
    </location>
</feature>
<feature type="transmembrane region" description="Helical" evidence="5">
    <location>
        <begin position="185"/>
        <end position="208"/>
    </location>
</feature>
<dbReference type="RefSeq" id="WP_009813932.1">
    <property type="nucleotide sequence ID" value="NZ_CH724156.1"/>
</dbReference>
<evidence type="ECO:0000259" key="6">
    <source>
        <dbReference type="Pfam" id="PF00892"/>
    </source>
</evidence>
<feature type="transmembrane region" description="Helical" evidence="5">
    <location>
        <begin position="150"/>
        <end position="173"/>
    </location>
</feature>
<dbReference type="STRING" id="89187.ISM_09611"/>
<dbReference type="PANTHER" id="PTHR32322">
    <property type="entry name" value="INNER MEMBRANE TRANSPORTER"/>
    <property type="match status" value="1"/>
</dbReference>
<dbReference type="OrthoDB" id="8688375at2"/>
<dbReference type="PANTHER" id="PTHR32322:SF9">
    <property type="entry name" value="AMINO-ACID METABOLITE EFFLUX PUMP-RELATED"/>
    <property type="match status" value="1"/>
</dbReference>
<evidence type="ECO:0000313" key="7">
    <source>
        <dbReference type="EMBL" id="EAP75369.1"/>
    </source>
</evidence>
<keyword evidence="2 5" id="KW-0812">Transmembrane</keyword>
<evidence type="ECO:0000256" key="2">
    <source>
        <dbReference type="ARBA" id="ARBA00022692"/>
    </source>
</evidence>
<feature type="domain" description="EamA" evidence="6">
    <location>
        <begin position="8"/>
        <end position="140"/>
    </location>
</feature>
<evidence type="ECO:0000256" key="3">
    <source>
        <dbReference type="ARBA" id="ARBA00022989"/>
    </source>
</evidence>
<dbReference type="Pfam" id="PF00892">
    <property type="entry name" value="EamA"/>
    <property type="match status" value="2"/>
</dbReference>
<keyword evidence="3 5" id="KW-1133">Transmembrane helix</keyword>
<dbReference type="AlphaFoldDB" id="A3SQG0"/>
<feature type="transmembrane region" description="Helical" evidence="5">
    <location>
        <begin position="245"/>
        <end position="264"/>
    </location>
</feature>
<dbReference type="eggNOG" id="COG0697">
    <property type="taxonomic scope" value="Bacteria"/>
</dbReference>
<dbReference type="Proteomes" id="UP000005954">
    <property type="component" value="Unassembled WGS sequence"/>
</dbReference>
<proteinExistence type="predicted"/>
<dbReference type="InterPro" id="IPR037185">
    <property type="entry name" value="EmrE-like"/>
</dbReference>
<evidence type="ECO:0000256" key="5">
    <source>
        <dbReference type="SAM" id="Phobius"/>
    </source>
</evidence>
<evidence type="ECO:0000256" key="1">
    <source>
        <dbReference type="ARBA" id="ARBA00004141"/>
    </source>
</evidence>
<comment type="subcellular location">
    <subcellularLocation>
        <location evidence="1">Membrane</location>
        <topology evidence="1">Multi-pass membrane protein</topology>
    </subcellularLocation>
</comment>
<dbReference type="GO" id="GO:0016020">
    <property type="term" value="C:membrane"/>
    <property type="evidence" value="ECO:0007669"/>
    <property type="project" value="UniProtKB-SubCell"/>
</dbReference>
<comment type="caution">
    <text evidence="7">The sequence shown here is derived from an EMBL/GenBank/DDBJ whole genome shotgun (WGS) entry which is preliminary data.</text>
</comment>
<evidence type="ECO:0000313" key="8">
    <source>
        <dbReference type="Proteomes" id="UP000005954"/>
    </source>
</evidence>
<feature type="transmembrane region" description="Helical" evidence="5">
    <location>
        <begin position="126"/>
        <end position="144"/>
    </location>
</feature>
<dbReference type="InterPro" id="IPR000620">
    <property type="entry name" value="EamA_dom"/>
</dbReference>
<dbReference type="EMBL" id="AALY01000003">
    <property type="protein sequence ID" value="EAP75369.1"/>
    <property type="molecule type" value="Genomic_DNA"/>
</dbReference>
<organism evidence="7 8">
    <name type="scientific">Roseovarius nubinhibens (strain ATCC BAA-591 / DSM 15170 / ISM)</name>
    <dbReference type="NCBI Taxonomy" id="89187"/>
    <lineage>
        <taxon>Bacteria</taxon>
        <taxon>Pseudomonadati</taxon>
        <taxon>Pseudomonadota</taxon>
        <taxon>Alphaproteobacteria</taxon>
        <taxon>Rhodobacterales</taxon>
        <taxon>Roseobacteraceae</taxon>
        <taxon>Roseovarius</taxon>
    </lineage>
</organism>
<dbReference type="HOGENOM" id="CLU_074515_0_0_5"/>
<keyword evidence="4 5" id="KW-0472">Membrane</keyword>
<name>A3SQG0_ROSNI</name>
<feature type="transmembrane region" description="Helical" evidence="5">
    <location>
        <begin position="270"/>
        <end position="288"/>
    </location>
</feature>
<feature type="transmembrane region" description="Helical" evidence="5">
    <location>
        <begin position="35"/>
        <end position="56"/>
    </location>
</feature>
<dbReference type="SUPFAM" id="SSF103481">
    <property type="entry name" value="Multidrug resistance efflux transporter EmrE"/>
    <property type="match status" value="2"/>
</dbReference>
<feature type="transmembrane region" description="Helical" evidence="5">
    <location>
        <begin position="220"/>
        <end position="238"/>
    </location>
</feature>
<reference evidence="7 8" key="1">
    <citation type="submission" date="2005-12" db="EMBL/GenBank/DDBJ databases">
        <authorList>
            <person name="Moran M.A."/>
            <person name="Ferriera S."/>
            <person name="Johnson J."/>
            <person name="Kravitz S."/>
            <person name="Halpern A."/>
            <person name="Remington K."/>
            <person name="Beeson K."/>
            <person name="Tran B."/>
            <person name="Rogers Y.-H."/>
            <person name="Friedman R."/>
            <person name="Venter J.C."/>
        </authorList>
    </citation>
    <scope>NUCLEOTIDE SEQUENCE [LARGE SCALE GENOMIC DNA]</scope>
    <source>
        <strain evidence="8">ATCC BAA-591 / DSM 15170 / ISM</strain>
    </source>
</reference>
<sequence>MSEKLWLYAMLVAMGAGWGASIPLAKIAVSTGHQAFGLIFWQMVIVLMISGGIMMLRGKRPVIGRAHLRLFLMVAVFGTVMPDIFYYSAARELPGGIMSIVTSSVPMFSLPIAILMGNERFRPKRLLGLIFGMVGIVLLIGPQASLPGGWAAGFVLLALGAPLFYATEGNLVSKWGTGGLDPLQVVFGASLLGLPICLMLALGTGQWIDPTAGLGRAEGALILSASIHALVYAAYVWLVGRAGSVFAAQTSYVVTATGVLWSIYLLQESYSGWVWLALAVMMLGMFLVQPRAPRVLVPGRAMEDDGSNQEGAVAK</sequence>